<dbReference type="PANTHER" id="PTHR10775:SF173">
    <property type="match status" value="1"/>
</dbReference>
<dbReference type="OrthoDB" id="1932595at2759"/>
<reference evidence="2 3" key="1">
    <citation type="journal article" date="2021" name="Plant Biotechnol. J.">
        <title>Multi-omics assisted identification of the key and species-specific regulatory components of drought-tolerant mechanisms in Gossypium stocksii.</title>
        <authorList>
            <person name="Yu D."/>
            <person name="Ke L."/>
            <person name="Zhang D."/>
            <person name="Wu Y."/>
            <person name="Sun Y."/>
            <person name="Mei J."/>
            <person name="Sun J."/>
            <person name="Sun Y."/>
        </authorList>
    </citation>
    <scope>NUCLEOTIDE SEQUENCE [LARGE SCALE GENOMIC DNA]</scope>
    <source>
        <strain evidence="3">cv. E1</strain>
        <tissue evidence="2">Leaf</tissue>
    </source>
</reference>
<sequence length="241" mass="28253">MSSKTAEFMTWNHDQRTNDGLLRHPVDSLAWKSFDNKFSSFASDPQSVRLGLAYDGFNPYKIMSTSYNTWPINDFPAYANLSGWSTKGRYACPCCAVQTCSKWLYNGKKFSYIGHRRSLNGNHRFRFQRTLFDGTEEFREAAQQTHGSEILYMLKDMDFSYGKMNQPSNMQTKRRSRDEFDEEDDPNEADLWKKRSISFELPYWKHHILRHNLDVMHIEKNICENIIGTNLNVDGKLKDNL</sequence>
<dbReference type="Pfam" id="PF02992">
    <property type="entry name" value="Transposase_21"/>
    <property type="match status" value="1"/>
</dbReference>
<keyword evidence="3" id="KW-1185">Reference proteome</keyword>
<organism evidence="2 3">
    <name type="scientific">Gossypium stocksii</name>
    <dbReference type="NCBI Taxonomy" id="47602"/>
    <lineage>
        <taxon>Eukaryota</taxon>
        <taxon>Viridiplantae</taxon>
        <taxon>Streptophyta</taxon>
        <taxon>Embryophyta</taxon>
        <taxon>Tracheophyta</taxon>
        <taxon>Spermatophyta</taxon>
        <taxon>Magnoliopsida</taxon>
        <taxon>eudicotyledons</taxon>
        <taxon>Gunneridae</taxon>
        <taxon>Pentapetalae</taxon>
        <taxon>rosids</taxon>
        <taxon>malvids</taxon>
        <taxon>Malvales</taxon>
        <taxon>Malvaceae</taxon>
        <taxon>Malvoideae</taxon>
        <taxon>Gossypium</taxon>
    </lineage>
</organism>
<dbReference type="EMBL" id="JAIQCV010000007">
    <property type="protein sequence ID" value="KAH1081574.1"/>
    <property type="molecule type" value="Genomic_DNA"/>
</dbReference>
<accession>A0A9D3VGJ4</accession>
<comment type="caution">
    <text evidence="2">The sequence shown here is derived from an EMBL/GenBank/DDBJ whole genome shotgun (WGS) entry which is preliminary data.</text>
</comment>
<gene>
    <name evidence="2" type="ORF">J1N35_021335</name>
</gene>
<evidence type="ECO:0000256" key="1">
    <source>
        <dbReference type="SAM" id="MobiDB-lite"/>
    </source>
</evidence>
<evidence type="ECO:0000313" key="2">
    <source>
        <dbReference type="EMBL" id="KAH1081574.1"/>
    </source>
</evidence>
<name>A0A9D3VGJ4_9ROSI</name>
<feature type="region of interest" description="Disordered" evidence="1">
    <location>
        <begin position="164"/>
        <end position="185"/>
    </location>
</feature>
<dbReference type="InterPro" id="IPR004242">
    <property type="entry name" value="Transposase_21"/>
</dbReference>
<dbReference type="Proteomes" id="UP000828251">
    <property type="component" value="Unassembled WGS sequence"/>
</dbReference>
<dbReference type="PANTHER" id="PTHR10775">
    <property type="entry name" value="OS08G0208400 PROTEIN"/>
    <property type="match status" value="1"/>
</dbReference>
<proteinExistence type="predicted"/>
<protein>
    <submittedName>
        <fullName evidence="2">Uncharacterized protein</fullName>
    </submittedName>
</protein>
<evidence type="ECO:0000313" key="3">
    <source>
        <dbReference type="Proteomes" id="UP000828251"/>
    </source>
</evidence>
<dbReference type="AlphaFoldDB" id="A0A9D3VGJ4"/>